<reference evidence="1" key="1">
    <citation type="submission" date="2014-09" db="EMBL/GenBank/DDBJ databases">
        <authorList>
            <person name="Magalhaes I.L.F."/>
            <person name="Oliveira U."/>
            <person name="Santos F.R."/>
            <person name="Vidigal T.H.D.A."/>
            <person name="Brescovit A.D."/>
            <person name="Santos A.J."/>
        </authorList>
    </citation>
    <scope>NUCLEOTIDE SEQUENCE</scope>
    <source>
        <tissue evidence="1">Shoot tissue taken approximately 20 cm above the soil surface</tissue>
    </source>
</reference>
<dbReference type="AlphaFoldDB" id="A0A0A9DYJ7"/>
<dbReference type="EMBL" id="GBRH01207150">
    <property type="protein sequence ID" value="JAD90745.1"/>
    <property type="molecule type" value="Transcribed_RNA"/>
</dbReference>
<proteinExistence type="predicted"/>
<name>A0A0A9DYJ7_ARUDO</name>
<evidence type="ECO:0000313" key="1">
    <source>
        <dbReference type="EMBL" id="JAD90745.1"/>
    </source>
</evidence>
<accession>A0A0A9DYJ7</accession>
<organism evidence="1">
    <name type="scientific">Arundo donax</name>
    <name type="common">Giant reed</name>
    <name type="synonym">Donax arundinaceus</name>
    <dbReference type="NCBI Taxonomy" id="35708"/>
    <lineage>
        <taxon>Eukaryota</taxon>
        <taxon>Viridiplantae</taxon>
        <taxon>Streptophyta</taxon>
        <taxon>Embryophyta</taxon>
        <taxon>Tracheophyta</taxon>
        <taxon>Spermatophyta</taxon>
        <taxon>Magnoliopsida</taxon>
        <taxon>Liliopsida</taxon>
        <taxon>Poales</taxon>
        <taxon>Poaceae</taxon>
        <taxon>PACMAD clade</taxon>
        <taxon>Arundinoideae</taxon>
        <taxon>Arundineae</taxon>
        <taxon>Arundo</taxon>
    </lineage>
</organism>
<sequence>MQLMRLQKKNVCVKNLRGKAENFLRSSNRKLVILMLLLQGQSLWPFFQLLCSTTSISD</sequence>
<reference evidence="1" key="2">
    <citation type="journal article" date="2015" name="Data Brief">
        <title>Shoot transcriptome of the giant reed, Arundo donax.</title>
        <authorList>
            <person name="Barrero R.A."/>
            <person name="Guerrero F.D."/>
            <person name="Moolhuijzen P."/>
            <person name="Goolsby J.A."/>
            <person name="Tidwell J."/>
            <person name="Bellgard S.E."/>
            <person name="Bellgard M.I."/>
        </authorList>
    </citation>
    <scope>NUCLEOTIDE SEQUENCE</scope>
    <source>
        <tissue evidence="1">Shoot tissue taken approximately 20 cm above the soil surface</tissue>
    </source>
</reference>
<protein>
    <submittedName>
        <fullName evidence="1">Uncharacterized protein</fullName>
    </submittedName>
</protein>